<dbReference type="Gene3D" id="3.40.50.150">
    <property type="entry name" value="Vaccinia Virus protein VP39"/>
    <property type="match status" value="1"/>
</dbReference>
<dbReference type="CDD" id="cd02440">
    <property type="entry name" value="AdoMet_MTases"/>
    <property type="match status" value="1"/>
</dbReference>
<dbReference type="InterPro" id="IPR029063">
    <property type="entry name" value="SAM-dependent_MTases_sf"/>
</dbReference>
<dbReference type="NCBIfam" id="TIGR03534">
    <property type="entry name" value="RF_mod_PrmC"/>
    <property type="match status" value="1"/>
</dbReference>
<sequence length="282" mass="31076">MSQTVQQLLQTARQQLAQLVPASEASIEAQILLMHTLDVNRAWLLAHATDVVPEKSTQDFTHLLQRRLQGEPIAYILGYREFFGLKLAVTSDTLIPRPDTETLVEAALQKIMQPLQILDLGTGTGAIALALAWHAPQSQVTAVDASEGALRVAEKNRHCLQLDNVTLLHSHWFSALANQAFDLIVSNPPYIEAADQHLSQGDLRFEPLSALAAGEDGLADIRQIITQAPGHLNDGGWLMLEHGYNQAEAVQNLYQIAGFEHIQTLRDLGDNPRVTLAQWLVI</sequence>
<dbReference type="InterPro" id="IPR040758">
    <property type="entry name" value="PrmC_N"/>
</dbReference>
<feature type="domain" description="Methyltransferase small" evidence="6">
    <location>
        <begin position="108"/>
        <end position="196"/>
    </location>
</feature>
<name>A0ABW3PB51_9PROT</name>
<keyword evidence="3 5" id="KW-0949">S-adenosyl-L-methionine</keyword>
<dbReference type="Pfam" id="PF17827">
    <property type="entry name" value="PrmC_N"/>
    <property type="match status" value="1"/>
</dbReference>
<dbReference type="GO" id="GO:0102559">
    <property type="term" value="F:peptide chain release factor N(5)-glutamine methyltransferase activity"/>
    <property type="evidence" value="ECO:0007669"/>
    <property type="project" value="UniProtKB-EC"/>
</dbReference>
<feature type="domain" description="Release factor glutamine methyltransferase N-terminal" evidence="7">
    <location>
        <begin position="7"/>
        <end position="78"/>
    </location>
</feature>
<feature type="binding site" evidence="5">
    <location>
        <position position="187"/>
    </location>
    <ligand>
        <name>S-adenosyl-L-methionine</name>
        <dbReference type="ChEBI" id="CHEBI:59789"/>
    </ligand>
</feature>
<evidence type="ECO:0000313" key="9">
    <source>
        <dbReference type="Proteomes" id="UP001597206"/>
    </source>
</evidence>
<keyword evidence="1 5" id="KW-0489">Methyltransferase</keyword>
<feature type="binding site" evidence="5">
    <location>
        <begin position="121"/>
        <end position="125"/>
    </location>
    <ligand>
        <name>S-adenosyl-L-methionine</name>
        <dbReference type="ChEBI" id="CHEBI:59789"/>
    </ligand>
</feature>
<comment type="catalytic activity">
    <reaction evidence="4 5">
        <text>L-glutaminyl-[peptide chain release factor] + S-adenosyl-L-methionine = N(5)-methyl-L-glutaminyl-[peptide chain release factor] + S-adenosyl-L-homocysteine + H(+)</text>
        <dbReference type="Rhea" id="RHEA:42896"/>
        <dbReference type="Rhea" id="RHEA-COMP:10271"/>
        <dbReference type="Rhea" id="RHEA-COMP:10272"/>
        <dbReference type="ChEBI" id="CHEBI:15378"/>
        <dbReference type="ChEBI" id="CHEBI:30011"/>
        <dbReference type="ChEBI" id="CHEBI:57856"/>
        <dbReference type="ChEBI" id="CHEBI:59789"/>
        <dbReference type="ChEBI" id="CHEBI:61891"/>
        <dbReference type="EC" id="2.1.1.297"/>
    </reaction>
</comment>
<evidence type="ECO:0000256" key="3">
    <source>
        <dbReference type="ARBA" id="ARBA00022691"/>
    </source>
</evidence>
<protein>
    <recommendedName>
        <fullName evidence="5">Release factor glutamine methyltransferase</fullName>
        <shortName evidence="5">RF MTase</shortName>
        <ecNumber evidence="5">2.1.1.297</ecNumber>
    </recommendedName>
    <alternativeName>
        <fullName evidence="5">N5-glutamine methyltransferase PrmC</fullName>
    </alternativeName>
    <alternativeName>
        <fullName evidence="5">Protein-(glutamine-N5) MTase PrmC</fullName>
    </alternativeName>
    <alternativeName>
        <fullName evidence="5">Protein-glutamine N-methyltransferase PrmC</fullName>
    </alternativeName>
</protein>
<dbReference type="InterPro" id="IPR019874">
    <property type="entry name" value="RF_methyltr_PrmC"/>
</dbReference>
<keyword evidence="9" id="KW-1185">Reference proteome</keyword>
<evidence type="ECO:0000256" key="2">
    <source>
        <dbReference type="ARBA" id="ARBA00022679"/>
    </source>
</evidence>
<gene>
    <name evidence="5 8" type="primary">prmC</name>
    <name evidence="8" type="ORF">ACFQ2T_09715</name>
</gene>
<evidence type="ECO:0000256" key="1">
    <source>
        <dbReference type="ARBA" id="ARBA00022603"/>
    </source>
</evidence>
<evidence type="ECO:0000256" key="5">
    <source>
        <dbReference type="HAMAP-Rule" id="MF_02126"/>
    </source>
</evidence>
<evidence type="ECO:0000259" key="7">
    <source>
        <dbReference type="Pfam" id="PF17827"/>
    </source>
</evidence>
<feature type="binding site" evidence="5">
    <location>
        <begin position="187"/>
        <end position="190"/>
    </location>
    <ligand>
        <name>substrate</name>
    </ligand>
</feature>
<comment type="function">
    <text evidence="5">Methylates the class 1 translation termination release factors RF1/PrfA and RF2/PrfB on the glutamine residue of the universally conserved GGQ motif.</text>
</comment>
<dbReference type="EMBL" id="JBHTLN010000001">
    <property type="protein sequence ID" value="MFD1122778.1"/>
    <property type="molecule type" value="Genomic_DNA"/>
</dbReference>
<dbReference type="PANTHER" id="PTHR18895:SF74">
    <property type="entry name" value="MTRF1L RELEASE FACTOR GLUTAMINE METHYLTRANSFERASE"/>
    <property type="match status" value="1"/>
</dbReference>
<dbReference type="SUPFAM" id="SSF53335">
    <property type="entry name" value="S-adenosyl-L-methionine-dependent methyltransferases"/>
    <property type="match status" value="1"/>
</dbReference>
<keyword evidence="2 5" id="KW-0808">Transferase</keyword>
<comment type="similarity">
    <text evidence="5">Belongs to the protein N5-glutamine methyltransferase family. PrmC subfamily.</text>
</comment>
<dbReference type="Proteomes" id="UP001597206">
    <property type="component" value="Unassembled WGS sequence"/>
</dbReference>
<proteinExistence type="inferred from homology"/>
<dbReference type="PROSITE" id="PS00092">
    <property type="entry name" value="N6_MTASE"/>
    <property type="match status" value="1"/>
</dbReference>
<dbReference type="InterPro" id="IPR007848">
    <property type="entry name" value="Small_mtfrase_dom"/>
</dbReference>
<dbReference type="InterPro" id="IPR050320">
    <property type="entry name" value="N5-glutamine_MTase"/>
</dbReference>
<feature type="binding site" evidence="5">
    <location>
        <position position="144"/>
    </location>
    <ligand>
        <name>S-adenosyl-L-methionine</name>
        <dbReference type="ChEBI" id="CHEBI:59789"/>
    </ligand>
</feature>
<accession>A0ABW3PB51</accession>
<dbReference type="NCBIfam" id="TIGR00536">
    <property type="entry name" value="hemK_fam"/>
    <property type="match status" value="1"/>
</dbReference>
<dbReference type="InterPro" id="IPR004556">
    <property type="entry name" value="HemK-like"/>
</dbReference>
<dbReference type="PANTHER" id="PTHR18895">
    <property type="entry name" value="HEMK METHYLTRANSFERASE"/>
    <property type="match status" value="1"/>
</dbReference>
<dbReference type="HAMAP" id="MF_02126">
    <property type="entry name" value="RF_methyltr_PrmC"/>
    <property type="match status" value="1"/>
</dbReference>
<dbReference type="EC" id="2.1.1.297" evidence="5"/>
<dbReference type="Pfam" id="PF05175">
    <property type="entry name" value="MTS"/>
    <property type="match status" value="1"/>
</dbReference>
<dbReference type="InterPro" id="IPR002052">
    <property type="entry name" value="DNA_methylase_N6_adenine_CS"/>
</dbReference>
<dbReference type="Gene3D" id="1.10.8.10">
    <property type="entry name" value="DNA helicase RuvA subunit, C-terminal domain"/>
    <property type="match status" value="1"/>
</dbReference>
<dbReference type="RefSeq" id="WP_379033714.1">
    <property type="nucleotide sequence ID" value="NZ_JBHTLN010000001.1"/>
</dbReference>
<comment type="caution">
    <text evidence="8">The sequence shown here is derived from an EMBL/GenBank/DDBJ whole genome shotgun (WGS) entry which is preliminary data.</text>
</comment>
<feature type="binding site" evidence="5">
    <location>
        <position position="172"/>
    </location>
    <ligand>
        <name>S-adenosyl-L-methionine</name>
        <dbReference type="ChEBI" id="CHEBI:59789"/>
    </ligand>
</feature>
<evidence type="ECO:0000256" key="4">
    <source>
        <dbReference type="ARBA" id="ARBA00048391"/>
    </source>
</evidence>
<dbReference type="GO" id="GO:0032259">
    <property type="term" value="P:methylation"/>
    <property type="evidence" value="ECO:0007669"/>
    <property type="project" value="UniProtKB-KW"/>
</dbReference>
<organism evidence="8 9">
    <name type="scientific">Methylophilus flavus</name>
    <dbReference type="NCBI Taxonomy" id="640084"/>
    <lineage>
        <taxon>Bacteria</taxon>
        <taxon>Pseudomonadati</taxon>
        <taxon>Pseudomonadota</taxon>
        <taxon>Betaproteobacteria</taxon>
        <taxon>Nitrosomonadales</taxon>
        <taxon>Methylophilaceae</taxon>
        <taxon>Methylophilus</taxon>
    </lineage>
</organism>
<reference evidence="9" key="1">
    <citation type="journal article" date="2019" name="Int. J. Syst. Evol. Microbiol.">
        <title>The Global Catalogue of Microorganisms (GCM) 10K type strain sequencing project: providing services to taxonomists for standard genome sequencing and annotation.</title>
        <authorList>
            <consortium name="The Broad Institute Genomics Platform"/>
            <consortium name="The Broad Institute Genome Sequencing Center for Infectious Disease"/>
            <person name="Wu L."/>
            <person name="Ma J."/>
        </authorList>
    </citation>
    <scope>NUCLEOTIDE SEQUENCE [LARGE SCALE GENOMIC DNA]</scope>
    <source>
        <strain evidence="9">CCUG 58411</strain>
    </source>
</reference>
<evidence type="ECO:0000259" key="6">
    <source>
        <dbReference type="Pfam" id="PF05175"/>
    </source>
</evidence>
<evidence type="ECO:0000313" key="8">
    <source>
        <dbReference type="EMBL" id="MFD1122778.1"/>
    </source>
</evidence>